<feature type="compositionally biased region" description="Basic residues" evidence="1">
    <location>
        <begin position="14"/>
        <end position="25"/>
    </location>
</feature>
<evidence type="ECO:0000313" key="2">
    <source>
        <dbReference type="EMBL" id="TWG13359.1"/>
    </source>
</evidence>
<sequence>MQHIQIMPLTRSDRRAKRPGGRRNQAHGGQHRDYPARPGQTATGPGVRATPGGASVGRVTGDREDAGQELGRPRVAVVEAYAVLARRVLARPARLGRTRLVAVDGPSGAGKSVFAARLADALAALPGGERPPVVHTDDLLDGWDDQFTFWSRLEERVLAPLRAGRPGAYQRYSWVRRGFLPRAVPVPVAPVLVVEGVSAARSAIRPELSLAVFVTAPAPLRRARALDRDGPQILPELRRWHAGERAHFAADRTAAHADLVVDGAPALSHDAARYLVRHPASCGDAASRGAPR</sequence>
<keyword evidence="3" id="KW-1185">Reference proteome</keyword>
<dbReference type="Proteomes" id="UP000319927">
    <property type="component" value="Unassembled WGS sequence"/>
</dbReference>
<accession>A0A561VP10</accession>
<gene>
    <name evidence="2" type="ORF">FHX75_13397</name>
</gene>
<dbReference type="Gene3D" id="3.40.50.300">
    <property type="entry name" value="P-loop containing nucleotide triphosphate hydrolases"/>
    <property type="match status" value="1"/>
</dbReference>
<dbReference type="EMBL" id="VIXA01000003">
    <property type="protein sequence ID" value="TWG13359.1"/>
    <property type="molecule type" value="Genomic_DNA"/>
</dbReference>
<dbReference type="AlphaFoldDB" id="A0A561VP10"/>
<evidence type="ECO:0000256" key="1">
    <source>
        <dbReference type="SAM" id="MobiDB-lite"/>
    </source>
</evidence>
<evidence type="ECO:0000313" key="3">
    <source>
        <dbReference type="Proteomes" id="UP000319927"/>
    </source>
</evidence>
<organism evidence="2 3">
    <name type="scientific">Micromonospora palomenae</name>
    <dbReference type="NCBI Taxonomy" id="1461247"/>
    <lineage>
        <taxon>Bacteria</taxon>
        <taxon>Bacillati</taxon>
        <taxon>Actinomycetota</taxon>
        <taxon>Actinomycetes</taxon>
        <taxon>Micromonosporales</taxon>
        <taxon>Micromonosporaceae</taxon>
        <taxon>Micromonospora</taxon>
    </lineage>
</organism>
<dbReference type="InterPro" id="IPR027417">
    <property type="entry name" value="P-loop_NTPase"/>
</dbReference>
<dbReference type="SUPFAM" id="SSF52540">
    <property type="entry name" value="P-loop containing nucleoside triphosphate hydrolases"/>
    <property type="match status" value="1"/>
</dbReference>
<evidence type="ECO:0008006" key="4">
    <source>
        <dbReference type="Google" id="ProtNLM"/>
    </source>
</evidence>
<protein>
    <recommendedName>
        <fullName evidence="4">Uridine kinase</fullName>
    </recommendedName>
</protein>
<proteinExistence type="predicted"/>
<reference evidence="2 3" key="1">
    <citation type="submission" date="2019-06" db="EMBL/GenBank/DDBJ databases">
        <title>Sequencing the genomes of 1000 actinobacteria strains.</title>
        <authorList>
            <person name="Klenk H.-P."/>
        </authorList>
    </citation>
    <scope>NUCLEOTIDE SEQUENCE [LARGE SCALE GENOMIC DNA]</scope>
    <source>
        <strain evidence="2 3">DSM 102131</strain>
    </source>
</reference>
<comment type="caution">
    <text evidence="2">The sequence shown here is derived from an EMBL/GenBank/DDBJ whole genome shotgun (WGS) entry which is preliminary data.</text>
</comment>
<name>A0A561VP10_9ACTN</name>
<feature type="region of interest" description="Disordered" evidence="1">
    <location>
        <begin position="1"/>
        <end position="68"/>
    </location>
</feature>